<name>G9NJN4_HYPAI</name>
<evidence type="ECO:0000313" key="4">
    <source>
        <dbReference type="Proteomes" id="UP000005426"/>
    </source>
</evidence>
<sequence>MASSSPSSSSSSSSRPPKSAFGIPTINHLYSINRLSPPQPSSQYAPDHNITPNKEINDRVCLVRADITTLPVDAIVNAANTSLRGGGGVDGAIHAAAGSKLVRECIAKYPDGCDTGQAVITGGYNLPAKHVIHTVGPIFRSARVSQPLLQSCYLQSLKVAEENGCSSIAFSAVSTGIYGYPSAKACVVACDAVRMYLEQDTTNQIQKVVFVTFLDKDVNAYNSILPHYFPPANRDGLEEPLSED</sequence>
<dbReference type="PROSITE" id="PS51154">
    <property type="entry name" value="MACRO"/>
    <property type="match status" value="1"/>
</dbReference>
<feature type="compositionally biased region" description="Low complexity" evidence="1">
    <location>
        <begin position="1"/>
        <end position="19"/>
    </location>
</feature>
<dbReference type="OMA" id="AKWVIHT"/>
<comment type="caution">
    <text evidence="3">The sequence shown here is derived from an EMBL/GenBank/DDBJ whole genome shotgun (WGS) entry which is preliminary data.</text>
</comment>
<dbReference type="STRING" id="452589.G9NJN4"/>
<reference evidence="3 4" key="1">
    <citation type="journal article" date="2011" name="Genome Biol.">
        <title>Comparative genome sequence analysis underscores mycoparasitism as the ancestral life style of Trichoderma.</title>
        <authorList>
            <person name="Kubicek C.P."/>
            <person name="Herrera-Estrella A."/>
            <person name="Seidl-Seiboth V."/>
            <person name="Martinez D.A."/>
            <person name="Druzhinina I.S."/>
            <person name="Thon M."/>
            <person name="Zeilinger S."/>
            <person name="Casas-Flores S."/>
            <person name="Horwitz B.A."/>
            <person name="Mukherjee P.K."/>
            <person name="Mukherjee M."/>
            <person name="Kredics L."/>
            <person name="Alcaraz L.D."/>
            <person name="Aerts A."/>
            <person name="Antal Z."/>
            <person name="Atanasova L."/>
            <person name="Cervantes-Badillo M.G."/>
            <person name="Challacombe J."/>
            <person name="Chertkov O."/>
            <person name="McCluskey K."/>
            <person name="Coulpier F."/>
            <person name="Deshpande N."/>
            <person name="von Doehren H."/>
            <person name="Ebbole D.J."/>
            <person name="Esquivel-Naranjo E.U."/>
            <person name="Fekete E."/>
            <person name="Flipphi M."/>
            <person name="Glaser F."/>
            <person name="Gomez-Rodriguez E.Y."/>
            <person name="Gruber S."/>
            <person name="Han C."/>
            <person name="Henrissat B."/>
            <person name="Hermosa R."/>
            <person name="Hernandez-Onate M."/>
            <person name="Karaffa L."/>
            <person name="Kosti I."/>
            <person name="Le Crom S."/>
            <person name="Lindquist E."/>
            <person name="Lucas S."/>
            <person name="Luebeck M."/>
            <person name="Luebeck P.S."/>
            <person name="Margeot A."/>
            <person name="Metz B."/>
            <person name="Misra M."/>
            <person name="Nevalainen H."/>
            <person name="Omann M."/>
            <person name="Packer N."/>
            <person name="Perrone G."/>
            <person name="Uresti-Rivera E.E."/>
            <person name="Salamov A."/>
            <person name="Schmoll M."/>
            <person name="Seiboth B."/>
            <person name="Shapiro H."/>
            <person name="Sukno S."/>
            <person name="Tamayo-Ramos J.A."/>
            <person name="Tisch D."/>
            <person name="Wiest A."/>
            <person name="Wilkinson H.H."/>
            <person name="Zhang M."/>
            <person name="Coutinho P.M."/>
            <person name="Kenerley C.M."/>
            <person name="Monte E."/>
            <person name="Baker S.E."/>
            <person name="Grigoriev I.V."/>
        </authorList>
    </citation>
    <scope>NUCLEOTIDE SEQUENCE [LARGE SCALE GENOMIC DNA]</scope>
    <source>
        <strain evidence="4">ATCC 20476 / IMI 206040</strain>
    </source>
</reference>
<evidence type="ECO:0000256" key="1">
    <source>
        <dbReference type="SAM" id="MobiDB-lite"/>
    </source>
</evidence>
<dbReference type="NCBIfam" id="NF001664">
    <property type="entry name" value="PRK00431.1-6"/>
    <property type="match status" value="1"/>
</dbReference>
<feature type="region of interest" description="Disordered" evidence="1">
    <location>
        <begin position="1"/>
        <end position="20"/>
    </location>
</feature>
<dbReference type="EMBL" id="ABDG02000017">
    <property type="protein sequence ID" value="EHK49107.1"/>
    <property type="molecule type" value="Genomic_DNA"/>
</dbReference>
<dbReference type="SMART" id="SM00506">
    <property type="entry name" value="A1pp"/>
    <property type="match status" value="1"/>
</dbReference>
<dbReference type="SUPFAM" id="SSF52949">
    <property type="entry name" value="Macro domain-like"/>
    <property type="match status" value="1"/>
</dbReference>
<gene>
    <name evidence="3" type="ORF">TRIATDRAFT_281091</name>
</gene>
<keyword evidence="4" id="KW-1185">Reference proteome</keyword>
<proteinExistence type="predicted"/>
<feature type="region of interest" description="Disordered" evidence="1">
    <location>
        <begin position="32"/>
        <end position="51"/>
    </location>
</feature>
<dbReference type="InterPro" id="IPR043472">
    <property type="entry name" value="Macro_dom-like"/>
</dbReference>
<evidence type="ECO:0000259" key="2">
    <source>
        <dbReference type="PROSITE" id="PS51154"/>
    </source>
</evidence>
<feature type="non-terminal residue" evidence="3">
    <location>
        <position position="1"/>
    </location>
</feature>
<dbReference type="eggNOG" id="KOG2633">
    <property type="taxonomic scope" value="Eukaryota"/>
</dbReference>
<protein>
    <recommendedName>
        <fullName evidence="2">Macro domain-containing protein</fullName>
    </recommendedName>
</protein>
<evidence type="ECO:0000313" key="3">
    <source>
        <dbReference type="EMBL" id="EHK49107.1"/>
    </source>
</evidence>
<dbReference type="AlphaFoldDB" id="G9NJN4"/>
<dbReference type="Pfam" id="PF01661">
    <property type="entry name" value="Macro"/>
    <property type="match status" value="1"/>
</dbReference>
<organism evidence="3 4">
    <name type="scientific">Hypocrea atroviridis (strain ATCC 20476 / IMI 206040)</name>
    <name type="common">Trichoderma atroviride</name>
    <dbReference type="NCBI Taxonomy" id="452589"/>
    <lineage>
        <taxon>Eukaryota</taxon>
        <taxon>Fungi</taxon>
        <taxon>Dikarya</taxon>
        <taxon>Ascomycota</taxon>
        <taxon>Pezizomycotina</taxon>
        <taxon>Sordariomycetes</taxon>
        <taxon>Hypocreomycetidae</taxon>
        <taxon>Hypocreales</taxon>
        <taxon>Hypocreaceae</taxon>
        <taxon>Trichoderma</taxon>
    </lineage>
</organism>
<feature type="domain" description="Macro" evidence="2">
    <location>
        <begin position="47"/>
        <end position="229"/>
    </location>
</feature>
<dbReference type="OrthoDB" id="6077599at2759"/>
<dbReference type="PANTHER" id="PTHR11106:SF27">
    <property type="entry name" value="MACRO DOMAIN-CONTAINING PROTEIN"/>
    <property type="match status" value="1"/>
</dbReference>
<dbReference type="HOGENOM" id="CLU_046550_3_1_1"/>
<dbReference type="Proteomes" id="UP000005426">
    <property type="component" value="Unassembled WGS sequence"/>
</dbReference>
<dbReference type="Gene3D" id="3.40.220.10">
    <property type="entry name" value="Leucine Aminopeptidase, subunit E, domain 1"/>
    <property type="match status" value="1"/>
</dbReference>
<dbReference type="InterPro" id="IPR002589">
    <property type="entry name" value="Macro_dom"/>
</dbReference>
<dbReference type="PANTHER" id="PTHR11106">
    <property type="entry name" value="GANGLIOSIDE INDUCED DIFFERENTIATION ASSOCIATED PROTEIN 2-RELATED"/>
    <property type="match status" value="1"/>
</dbReference>
<dbReference type="CDD" id="cd02908">
    <property type="entry name" value="Macro_OAADPr_deacetylase"/>
    <property type="match status" value="1"/>
</dbReference>
<accession>G9NJN4</accession>